<dbReference type="RefSeq" id="WP_120142047.1">
    <property type="nucleotide sequence ID" value="NZ_CP031933.2"/>
</dbReference>
<dbReference type="Proteomes" id="UP000267208">
    <property type="component" value="Chromosome"/>
</dbReference>
<dbReference type="GO" id="GO:0003677">
    <property type="term" value="F:DNA binding"/>
    <property type="evidence" value="ECO:0007669"/>
    <property type="project" value="UniProtKB-KW"/>
</dbReference>
<dbReference type="KEGG" id="lzh:D1B17_03785"/>
<dbReference type="SUPFAM" id="SSF46955">
    <property type="entry name" value="Putative DNA-binding domain"/>
    <property type="match status" value="1"/>
</dbReference>
<accession>A0A386PSI5</accession>
<dbReference type="InterPro" id="IPR009061">
    <property type="entry name" value="DNA-bd_dom_put_sf"/>
</dbReference>
<name>A0A386PSI5_9LACO</name>
<evidence type="ECO:0000313" key="2">
    <source>
        <dbReference type="Proteomes" id="UP000267208"/>
    </source>
</evidence>
<keyword evidence="1" id="KW-0238">DNA-binding</keyword>
<dbReference type="EMBL" id="CP031933">
    <property type="protein sequence ID" value="AYE37799.1"/>
    <property type="molecule type" value="Genomic_DNA"/>
</dbReference>
<reference evidence="2" key="1">
    <citation type="submission" date="2018-08" db="EMBL/GenBank/DDBJ databases">
        <title>Genome of Lactobacillus sp. HBUAS52074.</title>
        <authorList>
            <person name="Guo Z."/>
            <person name="Zhang Z.D."/>
        </authorList>
    </citation>
    <scope>NUCLEOTIDE SEQUENCE [LARGE SCALE GENOMIC DNA]</scope>
    <source>
        <strain evidence="2">HBUAS52074</strain>
    </source>
</reference>
<dbReference type="OrthoDB" id="2304451at2"/>
<organism evidence="1 2">
    <name type="scientific">Companilactobacillus zhachilii</name>
    <dbReference type="NCBI Taxonomy" id="2304606"/>
    <lineage>
        <taxon>Bacteria</taxon>
        <taxon>Bacillati</taxon>
        <taxon>Bacillota</taxon>
        <taxon>Bacilli</taxon>
        <taxon>Lactobacillales</taxon>
        <taxon>Lactobacillaceae</taxon>
        <taxon>Companilactobacillus</taxon>
    </lineage>
</organism>
<proteinExistence type="predicted"/>
<gene>
    <name evidence="1" type="ORF">D1B17_03785</name>
</gene>
<keyword evidence="2" id="KW-1185">Reference proteome</keyword>
<evidence type="ECO:0000313" key="1">
    <source>
        <dbReference type="EMBL" id="AYE37799.1"/>
    </source>
</evidence>
<protein>
    <submittedName>
        <fullName evidence="1">DNA-binding protein</fullName>
    </submittedName>
</protein>
<dbReference type="AlphaFoldDB" id="A0A386PSI5"/>
<sequence length="87" mass="9908">MAQGITVMLDEHDSDALRKQVYTIVTNSIEQARRDSGLDRQYLKRKDAAKYAGVSPTTLDNWKLPVHRIDGIVLYSKKDIQAFIESN</sequence>